<dbReference type="eggNOG" id="KOG1550">
    <property type="taxonomic scope" value="Eukaryota"/>
</dbReference>
<dbReference type="SUPFAM" id="SSF81901">
    <property type="entry name" value="HCP-like"/>
    <property type="match status" value="1"/>
</dbReference>
<dbReference type="PANTHER" id="PTHR11102:SF160">
    <property type="entry name" value="ERAD-ASSOCIATED E3 UBIQUITIN-PROTEIN LIGASE COMPONENT HRD3"/>
    <property type="match status" value="1"/>
</dbReference>
<dbReference type="Proteomes" id="UP000009168">
    <property type="component" value="Unassembled WGS sequence"/>
</dbReference>
<proteinExistence type="inferred from homology"/>
<dbReference type="InterPro" id="IPR011990">
    <property type="entry name" value="TPR-like_helical_dom_sf"/>
</dbReference>
<name>A4VEN5_TETTS</name>
<organism evidence="4 5">
    <name type="scientific">Tetrahymena thermophila (strain SB210)</name>
    <dbReference type="NCBI Taxonomy" id="312017"/>
    <lineage>
        <taxon>Eukaryota</taxon>
        <taxon>Sar</taxon>
        <taxon>Alveolata</taxon>
        <taxon>Ciliophora</taxon>
        <taxon>Intramacronucleata</taxon>
        <taxon>Oligohymenophorea</taxon>
        <taxon>Hymenostomatida</taxon>
        <taxon>Tetrahymenina</taxon>
        <taxon>Tetrahymenidae</taxon>
        <taxon>Tetrahymena</taxon>
    </lineage>
</organism>
<feature type="compositionally biased region" description="Low complexity" evidence="2">
    <location>
        <begin position="386"/>
        <end position="416"/>
    </location>
</feature>
<evidence type="ECO:0000256" key="2">
    <source>
        <dbReference type="SAM" id="MobiDB-lite"/>
    </source>
</evidence>
<keyword evidence="3" id="KW-0732">Signal</keyword>
<evidence type="ECO:0000313" key="5">
    <source>
        <dbReference type="Proteomes" id="UP000009168"/>
    </source>
</evidence>
<feature type="compositionally biased region" description="Basic and acidic residues" evidence="2">
    <location>
        <begin position="417"/>
        <end position="440"/>
    </location>
</feature>
<protein>
    <submittedName>
        <fullName evidence="4">Sel1 domain protein</fullName>
    </submittedName>
</protein>
<dbReference type="STRING" id="312017.A4VEN5"/>
<dbReference type="InParanoid" id="A4VEN5"/>
<dbReference type="Gene3D" id="1.25.40.10">
    <property type="entry name" value="Tetratricopeptide repeat domain"/>
    <property type="match status" value="1"/>
</dbReference>
<feature type="region of interest" description="Disordered" evidence="2">
    <location>
        <begin position="382"/>
        <end position="458"/>
    </location>
</feature>
<dbReference type="InterPro" id="IPR050767">
    <property type="entry name" value="Sel1_AlgK"/>
</dbReference>
<dbReference type="GeneID" id="7846103"/>
<evidence type="ECO:0000256" key="3">
    <source>
        <dbReference type="SAM" id="SignalP"/>
    </source>
</evidence>
<accession>A4VEN5</accession>
<feature type="chain" id="PRO_5002675256" evidence="3">
    <location>
        <begin position="25"/>
        <end position="964"/>
    </location>
</feature>
<feature type="compositionally biased region" description="Acidic residues" evidence="2">
    <location>
        <begin position="441"/>
        <end position="458"/>
    </location>
</feature>
<feature type="signal peptide" evidence="3">
    <location>
        <begin position="1"/>
        <end position="24"/>
    </location>
</feature>
<dbReference type="RefSeq" id="XP_001471147.1">
    <property type="nucleotide sequence ID" value="XM_001471097.1"/>
</dbReference>
<dbReference type="InterPro" id="IPR006597">
    <property type="entry name" value="Sel1-like"/>
</dbReference>
<dbReference type="HOGENOM" id="CLU_307076_0_0_1"/>
<keyword evidence="5" id="KW-1185">Reference proteome</keyword>
<dbReference type="PANTHER" id="PTHR11102">
    <property type="entry name" value="SEL-1-LIKE PROTEIN"/>
    <property type="match status" value="1"/>
</dbReference>
<dbReference type="OrthoDB" id="27934at2759"/>
<dbReference type="SMART" id="SM00671">
    <property type="entry name" value="SEL1"/>
    <property type="match status" value="5"/>
</dbReference>
<reference evidence="5" key="1">
    <citation type="journal article" date="2006" name="PLoS Biol.">
        <title>Macronuclear genome sequence of the ciliate Tetrahymena thermophila, a model eukaryote.</title>
        <authorList>
            <person name="Eisen J.A."/>
            <person name="Coyne R.S."/>
            <person name="Wu M."/>
            <person name="Wu D."/>
            <person name="Thiagarajan M."/>
            <person name="Wortman J.R."/>
            <person name="Badger J.H."/>
            <person name="Ren Q."/>
            <person name="Amedeo P."/>
            <person name="Jones K.M."/>
            <person name="Tallon L.J."/>
            <person name="Delcher A.L."/>
            <person name="Salzberg S.L."/>
            <person name="Silva J.C."/>
            <person name="Haas B.J."/>
            <person name="Majoros W.H."/>
            <person name="Farzad M."/>
            <person name="Carlton J.M."/>
            <person name="Smith R.K. Jr."/>
            <person name="Garg J."/>
            <person name="Pearlman R.E."/>
            <person name="Karrer K.M."/>
            <person name="Sun L."/>
            <person name="Manning G."/>
            <person name="Elde N.C."/>
            <person name="Turkewitz A.P."/>
            <person name="Asai D.J."/>
            <person name="Wilkes D.E."/>
            <person name="Wang Y."/>
            <person name="Cai H."/>
            <person name="Collins K."/>
            <person name="Stewart B.A."/>
            <person name="Lee S.R."/>
            <person name="Wilamowska K."/>
            <person name="Weinberg Z."/>
            <person name="Ruzzo W.L."/>
            <person name="Wloga D."/>
            <person name="Gaertig J."/>
            <person name="Frankel J."/>
            <person name="Tsao C.-C."/>
            <person name="Gorovsky M.A."/>
            <person name="Keeling P.J."/>
            <person name="Waller R.F."/>
            <person name="Patron N.J."/>
            <person name="Cherry J.M."/>
            <person name="Stover N.A."/>
            <person name="Krieger C.J."/>
            <person name="del Toro C."/>
            <person name="Ryder H.F."/>
            <person name="Williamson S.C."/>
            <person name="Barbeau R.A."/>
            <person name="Hamilton E.P."/>
            <person name="Orias E."/>
        </authorList>
    </citation>
    <scope>NUCLEOTIDE SEQUENCE [LARGE SCALE GENOMIC DNA]</scope>
    <source>
        <strain evidence="5">SB210</strain>
    </source>
</reference>
<comment type="similarity">
    <text evidence="1">Belongs to the sel-1 family.</text>
</comment>
<dbReference type="AlphaFoldDB" id="A4VEN5"/>
<dbReference type="KEGG" id="tet:TTHERM_00259549"/>
<evidence type="ECO:0000313" key="4">
    <source>
        <dbReference type="EMBL" id="EDK31987.1"/>
    </source>
</evidence>
<dbReference type="EMBL" id="GG662830">
    <property type="protein sequence ID" value="EDK31987.1"/>
    <property type="molecule type" value="Genomic_DNA"/>
</dbReference>
<gene>
    <name evidence="4" type="ORF">TTHERM_00259549</name>
</gene>
<evidence type="ECO:0000256" key="1">
    <source>
        <dbReference type="ARBA" id="ARBA00038101"/>
    </source>
</evidence>
<sequence length="964" mass="112735">MSGHYRTVISKFLLALALVQLCYSHFAINLQPKVSIKNLQFFSGEETKTVKVSEDALWKHTKKLIKYPYNLGELKTCLQKSYVYLNQNEAALLLGKFTLFEYPAEKAFKQDKFKDLNFCKNYPSNSDVNKQRLEALQKYDAVDSFNRNFAKALFYFHESEQLLNEDAPIYLLFMLWMSRFTENLNGIIDSHNLSFENLSTMLVNAATLRGSSLAYQMQLTEILQCMKLKNLDHNFYEMLGILMESKFQDTLKQGSDQQIEDYFATNFELKSYRLKLENKEYQFPEGVITQEQYQLIHYVSTEKKKPFIEDPAFDQFISEEDEEMLNEQLKEIEKLMKEEYGIEYEPMTITKEEMKNLKSQLKNIALSEDGIIEVLDNINDSNEIPNQQQKQSNKVKQTHQVNKNQQQNNQSKNQSQVDEKNEKNNEEKQNVDKEDKKFDNQEENDDVSDEQEDISDNQDEIRNKLYQLLNEKLKINNLKISKKITENAIDKIFDVLDSTIHFMQQDTNNNCLPCKYTLNIAGKVVNMSHEELNLSSDNLEEEDEDISLTDQLIFQNTDLNYQEMIDHYGMNPTNHAEEVLRRRADLGDLQAQLQLGVDYYRGNLENNIQQNHQQAFNYFQMAAEQGVAQAMFNTGLLLMNGQGTQKDGKKAKEYFQRAIELDEKIAYAGLAQLYLIGLDVPQNQTKAASYFEVAMRAGHQDSRVNLAILYQQGFDNVPKNVTKSIELIKPIVHNNKRAQIFMAIQYNLGKDIGMTCETLLGFMLKKEEDSQNEQNVYSVKSLKKYQAGKYEDALIYSIFASFMGYDQSYHDTGFLWKTLMRDQNNREQSIEKNLICSYNDYDLCSMIFYYKDALLHRNESFAQVGHQIFKGSNSFTHSYQLAYEIYNSTSYLPESLHSISYLYQNGYYVEKNLTKAIEYNDNIIKMVVNDEVEFKNIYPAILRKVFLFFYNLLDKFMNFFSHFF</sequence>
<dbReference type="Pfam" id="PF08238">
    <property type="entry name" value="Sel1"/>
    <property type="match status" value="5"/>
</dbReference>